<reference evidence="2" key="2">
    <citation type="submission" date="2023-04" db="EMBL/GenBank/DDBJ databases">
        <authorList>
            <person name="Bruccoleri R.E."/>
            <person name="Oakeley E.J."/>
            <person name="Faust A.-M."/>
            <person name="Dessus-Babus S."/>
            <person name="Altorfer M."/>
            <person name="Burckhardt D."/>
            <person name="Oertli M."/>
            <person name="Naumann U."/>
            <person name="Petersen F."/>
            <person name="Wong J."/>
        </authorList>
    </citation>
    <scope>NUCLEOTIDE SEQUENCE</scope>
    <source>
        <strain evidence="2">GSM-AAB239-AS_SAM_17_03QT</strain>
        <tissue evidence="2">Leaf</tissue>
    </source>
</reference>
<evidence type="ECO:0000256" key="1">
    <source>
        <dbReference type="SAM" id="MobiDB-lite"/>
    </source>
</evidence>
<proteinExistence type="predicted"/>
<evidence type="ECO:0000313" key="3">
    <source>
        <dbReference type="Proteomes" id="UP001140949"/>
    </source>
</evidence>
<evidence type="ECO:0000313" key="2">
    <source>
        <dbReference type="EMBL" id="KAJ6851999.1"/>
    </source>
</evidence>
<keyword evidence="3" id="KW-1185">Reference proteome</keyword>
<name>A0AAX6IFJ8_IRIPA</name>
<feature type="compositionally biased region" description="Basic residues" evidence="1">
    <location>
        <begin position="113"/>
        <end position="123"/>
    </location>
</feature>
<gene>
    <name evidence="2" type="ORF">M6B38_257280</name>
</gene>
<feature type="compositionally biased region" description="Pro residues" evidence="1">
    <location>
        <begin position="1"/>
        <end position="11"/>
    </location>
</feature>
<feature type="compositionally biased region" description="Polar residues" evidence="1">
    <location>
        <begin position="130"/>
        <end position="147"/>
    </location>
</feature>
<dbReference type="EMBL" id="JANAVB010001997">
    <property type="protein sequence ID" value="KAJ6851999.1"/>
    <property type="molecule type" value="Genomic_DNA"/>
</dbReference>
<feature type="region of interest" description="Disordered" evidence="1">
    <location>
        <begin position="113"/>
        <end position="147"/>
    </location>
</feature>
<feature type="region of interest" description="Disordered" evidence="1">
    <location>
        <begin position="1"/>
        <end position="76"/>
    </location>
</feature>
<dbReference type="AlphaFoldDB" id="A0AAX6IFJ8"/>
<feature type="compositionally biased region" description="Polar residues" evidence="1">
    <location>
        <begin position="30"/>
        <end position="49"/>
    </location>
</feature>
<accession>A0AAX6IFJ8</accession>
<reference evidence="2" key="1">
    <citation type="journal article" date="2023" name="GigaByte">
        <title>Genome assembly of the bearded iris, Iris pallida Lam.</title>
        <authorList>
            <person name="Bruccoleri R.E."/>
            <person name="Oakeley E.J."/>
            <person name="Faust A.M.E."/>
            <person name="Altorfer M."/>
            <person name="Dessus-Babus S."/>
            <person name="Burckhardt D."/>
            <person name="Oertli M."/>
            <person name="Naumann U."/>
            <person name="Petersen F."/>
            <person name="Wong J."/>
        </authorList>
    </citation>
    <scope>NUCLEOTIDE SEQUENCE</scope>
    <source>
        <strain evidence="2">GSM-AAB239-AS_SAM_17_03QT</strain>
    </source>
</reference>
<sequence length="147" mass="16537">MREAPPHPPENPLTHQRPGSPSPPGEHPNRQQQHNRSAPTTERTSNLPKQTRHNTLPIIPEFDREEGELSPEPTDFVSATIWDTLCDLTTDDEAKPDDHHPLVFPTANLRSRCLRRKRSRRSLIKATRPGSRTSSAKAPQNPPNSLS</sequence>
<organism evidence="2 3">
    <name type="scientific">Iris pallida</name>
    <name type="common">Sweet iris</name>
    <dbReference type="NCBI Taxonomy" id="29817"/>
    <lineage>
        <taxon>Eukaryota</taxon>
        <taxon>Viridiplantae</taxon>
        <taxon>Streptophyta</taxon>
        <taxon>Embryophyta</taxon>
        <taxon>Tracheophyta</taxon>
        <taxon>Spermatophyta</taxon>
        <taxon>Magnoliopsida</taxon>
        <taxon>Liliopsida</taxon>
        <taxon>Asparagales</taxon>
        <taxon>Iridaceae</taxon>
        <taxon>Iridoideae</taxon>
        <taxon>Irideae</taxon>
        <taxon>Iris</taxon>
    </lineage>
</organism>
<dbReference type="Proteomes" id="UP001140949">
    <property type="component" value="Unassembled WGS sequence"/>
</dbReference>
<comment type="caution">
    <text evidence="2">The sequence shown here is derived from an EMBL/GenBank/DDBJ whole genome shotgun (WGS) entry which is preliminary data.</text>
</comment>
<protein>
    <submittedName>
        <fullName evidence="2">Uncharacterized protein</fullName>
    </submittedName>
</protein>